<organism evidence="2 3">
    <name type="scientific">Arenibacter certesii</name>
    <dbReference type="NCBI Taxonomy" id="228955"/>
    <lineage>
        <taxon>Bacteria</taxon>
        <taxon>Pseudomonadati</taxon>
        <taxon>Bacteroidota</taxon>
        <taxon>Flavobacteriia</taxon>
        <taxon>Flavobacteriales</taxon>
        <taxon>Flavobacteriaceae</taxon>
        <taxon>Arenibacter</taxon>
    </lineage>
</organism>
<keyword evidence="3" id="KW-1185">Reference proteome</keyword>
<name>A0A918IN57_9FLAO</name>
<keyword evidence="1" id="KW-1133">Transmembrane helix</keyword>
<reference evidence="2" key="1">
    <citation type="journal article" date="2014" name="Int. J. Syst. Evol. Microbiol.">
        <title>Complete genome sequence of Corynebacterium casei LMG S-19264T (=DSM 44701T), isolated from a smear-ripened cheese.</title>
        <authorList>
            <consortium name="US DOE Joint Genome Institute (JGI-PGF)"/>
            <person name="Walter F."/>
            <person name="Albersmeier A."/>
            <person name="Kalinowski J."/>
            <person name="Ruckert C."/>
        </authorList>
    </citation>
    <scope>NUCLEOTIDE SEQUENCE</scope>
    <source>
        <strain evidence="2">KCTC 12113</strain>
    </source>
</reference>
<dbReference type="Proteomes" id="UP000634668">
    <property type="component" value="Unassembled WGS sequence"/>
</dbReference>
<keyword evidence="1" id="KW-0812">Transmembrane</keyword>
<comment type="caution">
    <text evidence="2">The sequence shown here is derived from an EMBL/GenBank/DDBJ whole genome shotgun (WGS) entry which is preliminary data.</text>
</comment>
<evidence type="ECO:0000313" key="2">
    <source>
        <dbReference type="EMBL" id="GGW21906.1"/>
    </source>
</evidence>
<feature type="transmembrane region" description="Helical" evidence="1">
    <location>
        <begin position="26"/>
        <end position="44"/>
    </location>
</feature>
<protein>
    <submittedName>
        <fullName evidence="2">Uncharacterized protein</fullName>
    </submittedName>
</protein>
<dbReference type="EMBL" id="BMWP01000001">
    <property type="protein sequence ID" value="GGW21906.1"/>
    <property type="molecule type" value="Genomic_DNA"/>
</dbReference>
<proteinExistence type="predicted"/>
<gene>
    <name evidence="2" type="ORF">GCM10007383_00850</name>
</gene>
<sequence>MRALTASMINLLAAVRTYLERGKYKISFKIFLIIIGALSIYAAGERLGEFLFYITNKNLF</sequence>
<keyword evidence="1" id="KW-0472">Membrane</keyword>
<evidence type="ECO:0000256" key="1">
    <source>
        <dbReference type="SAM" id="Phobius"/>
    </source>
</evidence>
<accession>A0A918IN57</accession>
<reference evidence="2" key="2">
    <citation type="submission" date="2020-09" db="EMBL/GenBank/DDBJ databases">
        <authorList>
            <person name="Sun Q."/>
            <person name="Kim S."/>
        </authorList>
    </citation>
    <scope>NUCLEOTIDE SEQUENCE</scope>
    <source>
        <strain evidence="2">KCTC 12113</strain>
    </source>
</reference>
<evidence type="ECO:0000313" key="3">
    <source>
        <dbReference type="Proteomes" id="UP000634668"/>
    </source>
</evidence>
<dbReference type="AlphaFoldDB" id="A0A918IN57"/>